<dbReference type="InterPro" id="IPR008613">
    <property type="entry name" value="Excalibur_Ca-bd_domain"/>
</dbReference>
<evidence type="ECO:0000259" key="3">
    <source>
        <dbReference type="PROSITE" id="PS50830"/>
    </source>
</evidence>
<dbReference type="RefSeq" id="WP_052428540.1">
    <property type="nucleotide sequence ID" value="NZ_CP022752.1"/>
</dbReference>
<feature type="transmembrane region" description="Helical" evidence="2">
    <location>
        <begin position="37"/>
        <end position="58"/>
    </location>
</feature>
<sequence>MTVLGILLVLLGLGVITWSVVFALRRYERWSTTTTRRFWLGLSGGVLALLVGFVATVASTAPTRENTADNGSGTTATSTPAVASNTTATPTGPTPPPVAPDGVTRAEVAGIVDGDTVELTGRAGAGPLPEAERVEVRLLEIDAPEVAPGEQCYGDEAEARLRELLPVGGTVWVQRDEQLRDRYDRHLLYLWNADGIFVNLELVRGGFAKAVLHQPNDEHWNTISGAQPGARDAGTGLWGTCERFGAPVTTPSPSPEPEPQPEPEPEPEPEPNPDPNPNPNPRPRPDTEENDSGGYRFPPPPPDLDCSEVSAQDFRVRPGDPHRFDRDGDGIGCES</sequence>
<dbReference type="Pfam" id="PF05901">
    <property type="entry name" value="Excalibur"/>
    <property type="match status" value="1"/>
</dbReference>
<feature type="region of interest" description="Disordered" evidence="1">
    <location>
        <begin position="222"/>
        <end position="335"/>
    </location>
</feature>
<evidence type="ECO:0000256" key="2">
    <source>
        <dbReference type="SAM" id="Phobius"/>
    </source>
</evidence>
<dbReference type="PROSITE" id="PS50830">
    <property type="entry name" value="TNASE_3"/>
    <property type="match status" value="1"/>
</dbReference>
<gene>
    <name evidence="4" type="ORF">CDG81_17905</name>
</gene>
<keyword evidence="2" id="KW-0812">Transmembrane</keyword>
<dbReference type="SMART" id="SM00318">
    <property type="entry name" value="SNc"/>
    <property type="match status" value="1"/>
</dbReference>
<feature type="domain" description="TNase-like" evidence="3">
    <location>
        <begin position="102"/>
        <end position="240"/>
    </location>
</feature>
<dbReference type="Gene3D" id="2.40.50.90">
    <property type="match status" value="1"/>
</dbReference>
<dbReference type="Pfam" id="PF00565">
    <property type="entry name" value="SNase"/>
    <property type="match status" value="1"/>
</dbReference>
<protein>
    <recommendedName>
        <fullName evidence="3">TNase-like domain-containing protein</fullName>
    </recommendedName>
</protein>
<proteinExistence type="predicted"/>
<dbReference type="InterPro" id="IPR016071">
    <property type="entry name" value="Staphylococal_nuclease_OB-fold"/>
</dbReference>
<feature type="compositionally biased region" description="Acidic residues" evidence="1">
    <location>
        <begin position="259"/>
        <end position="271"/>
    </location>
</feature>
<feature type="region of interest" description="Disordered" evidence="1">
    <location>
        <begin position="63"/>
        <end position="102"/>
    </location>
</feature>
<reference evidence="4 5" key="1">
    <citation type="submission" date="2017-08" db="EMBL/GenBank/DDBJ databases">
        <title>The complete genome sequence of moderately halophilic actinomycete Actinopolyspora erythraea YIM 90600, the producer of novel erythromycin, novel actinopolysporins A-C and tubercidin.</title>
        <authorList>
            <person name="Yin M."/>
            <person name="Tang S."/>
        </authorList>
    </citation>
    <scope>NUCLEOTIDE SEQUENCE [LARGE SCALE GENOMIC DNA]</scope>
    <source>
        <strain evidence="4 5">YIM 90600</strain>
    </source>
</reference>
<feature type="transmembrane region" description="Helical" evidence="2">
    <location>
        <begin position="6"/>
        <end position="25"/>
    </location>
</feature>
<keyword evidence="2" id="KW-0472">Membrane</keyword>
<dbReference type="SUPFAM" id="SSF50199">
    <property type="entry name" value="Staphylococcal nuclease"/>
    <property type="match status" value="1"/>
</dbReference>
<dbReference type="KEGG" id="aey:CDG81_17905"/>
<dbReference type="Proteomes" id="UP000215043">
    <property type="component" value="Chromosome"/>
</dbReference>
<feature type="compositionally biased region" description="Pro residues" evidence="1">
    <location>
        <begin position="272"/>
        <end position="282"/>
    </location>
</feature>
<organism evidence="4 5">
    <name type="scientific">Actinopolyspora erythraea</name>
    <dbReference type="NCBI Taxonomy" id="414996"/>
    <lineage>
        <taxon>Bacteria</taxon>
        <taxon>Bacillati</taxon>
        <taxon>Actinomycetota</taxon>
        <taxon>Actinomycetes</taxon>
        <taxon>Actinopolysporales</taxon>
        <taxon>Actinopolysporaceae</taxon>
        <taxon>Actinopolyspora</taxon>
    </lineage>
</organism>
<accession>A0A223RVE1</accession>
<evidence type="ECO:0000256" key="1">
    <source>
        <dbReference type="SAM" id="MobiDB-lite"/>
    </source>
</evidence>
<dbReference type="InterPro" id="IPR035437">
    <property type="entry name" value="SNase_OB-fold_sf"/>
</dbReference>
<feature type="compositionally biased region" description="Basic and acidic residues" evidence="1">
    <location>
        <begin position="314"/>
        <end position="329"/>
    </location>
</feature>
<keyword evidence="2" id="KW-1133">Transmembrane helix</keyword>
<name>A0A223RVE1_9ACTN</name>
<dbReference type="AlphaFoldDB" id="A0A223RVE1"/>
<evidence type="ECO:0000313" key="4">
    <source>
        <dbReference type="EMBL" id="ASU79824.1"/>
    </source>
</evidence>
<feature type="compositionally biased region" description="Polar residues" evidence="1">
    <location>
        <begin position="63"/>
        <end position="85"/>
    </location>
</feature>
<evidence type="ECO:0000313" key="5">
    <source>
        <dbReference type="Proteomes" id="UP000215043"/>
    </source>
</evidence>
<dbReference type="EMBL" id="CP022752">
    <property type="protein sequence ID" value="ASU79824.1"/>
    <property type="molecule type" value="Genomic_DNA"/>
</dbReference>